<comment type="caution">
    <text evidence="2">The sequence shown here is derived from an EMBL/GenBank/DDBJ whole genome shotgun (WGS) entry which is preliminary data.</text>
</comment>
<evidence type="ECO:0000313" key="2">
    <source>
        <dbReference type="EMBL" id="MFC0266650.1"/>
    </source>
</evidence>
<dbReference type="RefSeq" id="WP_019951290.1">
    <property type="nucleotide sequence ID" value="NZ_JBHLVX010000005.1"/>
</dbReference>
<reference evidence="2 3" key="1">
    <citation type="submission" date="2024-09" db="EMBL/GenBank/DDBJ databases">
        <authorList>
            <person name="Sun Q."/>
            <person name="Mori K."/>
        </authorList>
    </citation>
    <scope>NUCLEOTIDE SEQUENCE [LARGE SCALE GENOMIC DNA]</scope>
    <source>
        <strain evidence="2 3">CCM 7415</strain>
    </source>
</reference>
<name>A0ABV6FZ87_9GAMM</name>
<dbReference type="SUPFAM" id="SSF52833">
    <property type="entry name" value="Thioredoxin-like"/>
    <property type="match status" value="1"/>
</dbReference>
<dbReference type="EMBL" id="JBHLVX010000005">
    <property type="protein sequence ID" value="MFC0266650.1"/>
    <property type="molecule type" value="Genomic_DNA"/>
</dbReference>
<organism evidence="2 3">
    <name type="scientific">Kushneria aurantia</name>
    <dbReference type="NCBI Taxonomy" id="504092"/>
    <lineage>
        <taxon>Bacteria</taxon>
        <taxon>Pseudomonadati</taxon>
        <taxon>Pseudomonadota</taxon>
        <taxon>Gammaproteobacteria</taxon>
        <taxon>Oceanospirillales</taxon>
        <taxon>Halomonadaceae</taxon>
        <taxon>Kushneria</taxon>
    </lineage>
</organism>
<dbReference type="InterPro" id="IPR002109">
    <property type="entry name" value="Glutaredoxin"/>
</dbReference>
<dbReference type="Pfam" id="PF00462">
    <property type="entry name" value="Glutaredoxin"/>
    <property type="match status" value="1"/>
</dbReference>
<dbReference type="Proteomes" id="UP001589814">
    <property type="component" value="Unassembled WGS sequence"/>
</dbReference>
<gene>
    <name evidence="2" type="ORF">ACFFHW_01345</name>
</gene>
<evidence type="ECO:0000313" key="3">
    <source>
        <dbReference type="Proteomes" id="UP001589814"/>
    </source>
</evidence>
<accession>A0ABV6FZ87</accession>
<dbReference type="InterPro" id="IPR036249">
    <property type="entry name" value="Thioredoxin-like_sf"/>
</dbReference>
<keyword evidence="3" id="KW-1185">Reference proteome</keyword>
<proteinExistence type="predicted"/>
<protein>
    <submittedName>
        <fullName evidence="2">Glutaredoxin family protein</fullName>
    </submittedName>
</protein>
<dbReference type="PROSITE" id="PS51354">
    <property type="entry name" value="GLUTAREDOXIN_2"/>
    <property type="match status" value="1"/>
</dbReference>
<feature type="domain" description="Glutaredoxin" evidence="1">
    <location>
        <begin position="27"/>
        <end position="79"/>
    </location>
</feature>
<evidence type="ECO:0000259" key="1">
    <source>
        <dbReference type="Pfam" id="PF00462"/>
    </source>
</evidence>
<dbReference type="Gene3D" id="3.40.30.10">
    <property type="entry name" value="Glutaredoxin"/>
    <property type="match status" value="1"/>
</dbReference>
<sequence length="105" mass="12074">MSNEILLVERTLERQAEVDLACRALRLYESDTCTFCHFVEMEVERLNLSIELFNIDAEPAARQELVEGGGRARVPCLRIEHSGGDIQWLYQAAEIIKWLDHHFGS</sequence>